<dbReference type="eggNOG" id="ENOG5030250">
    <property type="taxonomic scope" value="Bacteria"/>
</dbReference>
<dbReference type="PATRIC" id="fig|86416.3.peg.198"/>
<keyword evidence="2" id="KW-1185">Reference proteome</keyword>
<reference evidence="1 2" key="1">
    <citation type="submission" date="2012-01" db="EMBL/GenBank/DDBJ databases">
        <title>Complete sequence of chromosome of Clostridium pasteurianum BC1.</title>
        <authorList>
            <consortium name="US DOE Joint Genome Institute"/>
            <person name="Lucas S."/>
            <person name="Han J."/>
            <person name="Lapidus A."/>
            <person name="Cheng J.-F."/>
            <person name="Goodwin L."/>
            <person name="Pitluck S."/>
            <person name="Peters L."/>
            <person name="Mikhailova N."/>
            <person name="Teshima H."/>
            <person name="Detter J.C."/>
            <person name="Han C."/>
            <person name="Tapia R."/>
            <person name="Land M."/>
            <person name="Hauser L."/>
            <person name="Kyrpides N."/>
            <person name="Ivanova N."/>
            <person name="Pagani I."/>
            <person name="Dunn J."/>
            <person name="Taghavi S."/>
            <person name="Francis A."/>
            <person name="van der Lelie D."/>
            <person name="Woyke T."/>
        </authorList>
    </citation>
    <scope>NUCLEOTIDE SEQUENCE [LARGE SCALE GENOMIC DNA]</scope>
    <source>
        <strain evidence="1 2">BC1</strain>
    </source>
</reference>
<dbReference type="RefSeq" id="WP_015613620.1">
    <property type="nucleotide sequence ID" value="NC_021182.1"/>
</dbReference>
<gene>
    <name evidence="1" type="ORF">Clopa_0226</name>
</gene>
<organism evidence="1 2">
    <name type="scientific">Clostridium pasteurianum BC1</name>
    <dbReference type="NCBI Taxonomy" id="86416"/>
    <lineage>
        <taxon>Bacteria</taxon>
        <taxon>Bacillati</taxon>
        <taxon>Bacillota</taxon>
        <taxon>Clostridia</taxon>
        <taxon>Eubacteriales</taxon>
        <taxon>Clostridiaceae</taxon>
        <taxon>Clostridium</taxon>
    </lineage>
</organism>
<sequence length="79" mass="9519">MHLSRFKNGLWQYTEKYDRDFFKNKTGNKLFLQIKDEDIKAILRHIKIKLSPGLKGIILKLSKSYNKRNILIIYFIIFT</sequence>
<evidence type="ECO:0000313" key="1">
    <source>
        <dbReference type="EMBL" id="AGK95293.1"/>
    </source>
</evidence>
<dbReference type="HOGENOM" id="CLU_2599883_0_0_9"/>
<name>R4JYC4_CLOPA</name>
<evidence type="ECO:0000313" key="2">
    <source>
        <dbReference type="Proteomes" id="UP000013523"/>
    </source>
</evidence>
<dbReference type="EMBL" id="CP003261">
    <property type="protein sequence ID" value="AGK95293.1"/>
    <property type="molecule type" value="Genomic_DNA"/>
</dbReference>
<protein>
    <submittedName>
        <fullName evidence="1">Uncharacterized protein</fullName>
    </submittedName>
</protein>
<dbReference type="KEGG" id="cpas:Clopa_0226"/>
<dbReference type="STRING" id="86416.Clopa_0226"/>
<proteinExistence type="predicted"/>
<dbReference type="AlphaFoldDB" id="R4JYC4"/>
<dbReference type="Proteomes" id="UP000013523">
    <property type="component" value="Chromosome"/>
</dbReference>
<accession>R4JYC4</accession>